<sequence length="88" mass="9706">MASSGLQTPWKKENKFGGVLPYSLGILSTQLRQLRLGGNNLYGQLTIANHNLTWSIPNVISNLRMLRRLDLSRNSLSSPIPSSIANTN</sequence>
<dbReference type="AlphaFoldDB" id="A0A2H5QF55"/>
<dbReference type="PANTHER" id="PTHR48064:SF6">
    <property type="entry name" value="RECEPTOR-LIKE PROTEIN KINASE 2"/>
    <property type="match status" value="1"/>
</dbReference>
<dbReference type="Proteomes" id="UP000236630">
    <property type="component" value="Unassembled WGS sequence"/>
</dbReference>
<dbReference type="InterPro" id="IPR032675">
    <property type="entry name" value="LRR_dom_sf"/>
</dbReference>
<dbReference type="InterPro" id="IPR053038">
    <property type="entry name" value="RLP_Defense"/>
</dbReference>
<accession>A0A2H5QF55</accession>
<dbReference type="Gene3D" id="3.80.10.10">
    <property type="entry name" value="Ribonuclease Inhibitor"/>
    <property type="match status" value="1"/>
</dbReference>
<evidence type="ECO:0000313" key="1">
    <source>
        <dbReference type="EMBL" id="GAY62865.1"/>
    </source>
</evidence>
<gene>
    <name evidence="1" type="ORF">CUMW_221170</name>
</gene>
<dbReference type="EMBL" id="BDQV01000325">
    <property type="protein sequence ID" value="GAY62865.1"/>
    <property type="molecule type" value="Genomic_DNA"/>
</dbReference>
<evidence type="ECO:0008006" key="3">
    <source>
        <dbReference type="Google" id="ProtNLM"/>
    </source>
</evidence>
<name>A0A2H5QF55_CITUN</name>
<comment type="caution">
    <text evidence="1">The sequence shown here is derived from an EMBL/GenBank/DDBJ whole genome shotgun (WGS) entry which is preliminary data.</text>
</comment>
<dbReference type="Pfam" id="PF00560">
    <property type="entry name" value="LRR_1"/>
    <property type="match status" value="1"/>
</dbReference>
<dbReference type="PANTHER" id="PTHR48064">
    <property type="entry name" value="OS01G0750400 PROTEIN"/>
    <property type="match status" value="1"/>
</dbReference>
<dbReference type="SUPFAM" id="SSF52058">
    <property type="entry name" value="L domain-like"/>
    <property type="match status" value="1"/>
</dbReference>
<protein>
    <recommendedName>
        <fullName evidence="3">Leucine-rich repeat-containing N-terminal plant-type domain-containing protein</fullName>
    </recommendedName>
</protein>
<reference evidence="1 2" key="1">
    <citation type="journal article" date="2017" name="Front. Genet.">
        <title>Draft sequencing of the heterozygous diploid genome of Satsuma (Citrus unshiu Marc.) using a hybrid assembly approach.</title>
        <authorList>
            <person name="Shimizu T."/>
            <person name="Tanizawa Y."/>
            <person name="Mochizuki T."/>
            <person name="Nagasaki H."/>
            <person name="Yoshioka T."/>
            <person name="Toyoda A."/>
            <person name="Fujiyama A."/>
            <person name="Kaminuma E."/>
            <person name="Nakamura Y."/>
        </authorList>
    </citation>
    <scope>NUCLEOTIDE SEQUENCE [LARGE SCALE GENOMIC DNA]</scope>
    <source>
        <strain evidence="2">cv. Miyagawa wase</strain>
    </source>
</reference>
<dbReference type="InterPro" id="IPR001611">
    <property type="entry name" value="Leu-rich_rpt"/>
</dbReference>
<organism evidence="1 2">
    <name type="scientific">Citrus unshiu</name>
    <name type="common">Satsuma mandarin</name>
    <name type="synonym">Citrus nobilis var. unshiu</name>
    <dbReference type="NCBI Taxonomy" id="55188"/>
    <lineage>
        <taxon>Eukaryota</taxon>
        <taxon>Viridiplantae</taxon>
        <taxon>Streptophyta</taxon>
        <taxon>Embryophyta</taxon>
        <taxon>Tracheophyta</taxon>
        <taxon>Spermatophyta</taxon>
        <taxon>Magnoliopsida</taxon>
        <taxon>eudicotyledons</taxon>
        <taxon>Gunneridae</taxon>
        <taxon>Pentapetalae</taxon>
        <taxon>rosids</taxon>
        <taxon>malvids</taxon>
        <taxon>Sapindales</taxon>
        <taxon>Rutaceae</taxon>
        <taxon>Aurantioideae</taxon>
        <taxon>Citrus</taxon>
    </lineage>
</organism>
<proteinExistence type="predicted"/>
<keyword evidence="2" id="KW-1185">Reference proteome</keyword>
<evidence type="ECO:0000313" key="2">
    <source>
        <dbReference type="Proteomes" id="UP000236630"/>
    </source>
</evidence>